<accession>A0A4Z0L858</accession>
<keyword evidence="3" id="KW-0808">Transferase</keyword>
<dbReference type="AlphaFoldDB" id="A0A4Z0L858"/>
<dbReference type="PANTHER" id="PTHR23028:SF53">
    <property type="entry name" value="ACYL_TRANSF_3 DOMAIN-CONTAINING PROTEIN"/>
    <property type="match status" value="1"/>
</dbReference>
<dbReference type="Proteomes" id="UP000297407">
    <property type="component" value="Unassembled WGS sequence"/>
</dbReference>
<feature type="transmembrane region" description="Helical" evidence="1">
    <location>
        <begin position="66"/>
        <end position="86"/>
    </location>
</feature>
<dbReference type="GO" id="GO:0016747">
    <property type="term" value="F:acyltransferase activity, transferring groups other than amino-acyl groups"/>
    <property type="evidence" value="ECO:0007669"/>
    <property type="project" value="InterPro"/>
</dbReference>
<feature type="transmembrane region" description="Helical" evidence="1">
    <location>
        <begin position="27"/>
        <end position="45"/>
    </location>
</feature>
<dbReference type="GO" id="GO:0016020">
    <property type="term" value="C:membrane"/>
    <property type="evidence" value="ECO:0007669"/>
    <property type="project" value="TreeGrafter"/>
</dbReference>
<dbReference type="InterPro" id="IPR050879">
    <property type="entry name" value="Acyltransferase_3"/>
</dbReference>
<feature type="transmembrane region" description="Helical" evidence="1">
    <location>
        <begin position="205"/>
        <end position="223"/>
    </location>
</feature>
<keyword evidence="4" id="KW-1185">Reference proteome</keyword>
<feature type="transmembrane region" description="Helical" evidence="1">
    <location>
        <begin position="125"/>
        <end position="143"/>
    </location>
</feature>
<dbReference type="OrthoDB" id="290051at2"/>
<dbReference type="RefSeq" id="WP_135527200.1">
    <property type="nucleotide sequence ID" value="NZ_SRLH01000007.1"/>
</dbReference>
<evidence type="ECO:0000256" key="1">
    <source>
        <dbReference type="SAM" id="Phobius"/>
    </source>
</evidence>
<organism evidence="3 4">
    <name type="scientific">Flavobacterium humi</name>
    <dbReference type="NCBI Taxonomy" id="2562683"/>
    <lineage>
        <taxon>Bacteria</taxon>
        <taxon>Pseudomonadati</taxon>
        <taxon>Bacteroidota</taxon>
        <taxon>Flavobacteriia</taxon>
        <taxon>Flavobacteriales</taxon>
        <taxon>Flavobacteriaceae</taxon>
        <taxon>Flavobacterium</taxon>
    </lineage>
</organism>
<keyword evidence="3" id="KW-0012">Acyltransferase</keyword>
<feature type="transmembrane region" description="Helical" evidence="1">
    <location>
        <begin position="150"/>
        <end position="168"/>
    </location>
</feature>
<evidence type="ECO:0000313" key="4">
    <source>
        <dbReference type="Proteomes" id="UP000297407"/>
    </source>
</evidence>
<feature type="transmembrane region" description="Helical" evidence="1">
    <location>
        <begin position="302"/>
        <end position="320"/>
    </location>
</feature>
<keyword evidence="1" id="KW-1133">Transmembrane helix</keyword>
<dbReference type="InterPro" id="IPR002656">
    <property type="entry name" value="Acyl_transf_3_dom"/>
</dbReference>
<reference evidence="3 4" key="1">
    <citation type="submission" date="2019-04" db="EMBL/GenBank/DDBJ databases">
        <title>Flavobacterium sp. strain DS2-A Genome sequencing and assembly.</title>
        <authorList>
            <person name="Kim I."/>
        </authorList>
    </citation>
    <scope>NUCLEOTIDE SEQUENCE [LARGE SCALE GENOMIC DNA]</scope>
    <source>
        <strain evidence="3 4">DS2-A</strain>
    </source>
</reference>
<keyword evidence="1" id="KW-0812">Transmembrane</keyword>
<protein>
    <submittedName>
        <fullName evidence="3">Acyltransferase</fullName>
    </submittedName>
</protein>
<evidence type="ECO:0000313" key="3">
    <source>
        <dbReference type="EMBL" id="TGD57154.1"/>
    </source>
</evidence>
<comment type="caution">
    <text evidence="3">The sequence shown here is derived from an EMBL/GenBank/DDBJ whole genome shotgun (WGS) entry which is preliminary data.</text>
</comment>
<sequence length="341" mass="39659">MFGVLRTLLAIYVVLLHIFGFPTLGNYAVSFFFILSGFLMTHVMQKSYSYDFSGIRLFWANRFLRLYPTYWLVLLLSLLAIVLLQGQGLNPAMFFPSSVKGWFSNISMLYFDIVPHRVKPRVVPTSWALTNELVFYLLISLGISKNRTRTFIWLFFSVLYYVGTYFLYDLPTFRYSAIPASSLPFAIGAALFWINERQTWIKGNISLIILLMVLFNLNAIYLANTGETWYTELSIYINYILSACIVLLLFHIKANAKTKRLDTLIGYFSYPVYLSHYLICAVYIYFFEHYHNGEYKLKTDALAGYFLALFAFCALIVYFVDIKIDKYKRKLHAARNSKANN</sequence>
<feature type="transmembrane region" description="Helical" evidence="1">
    <location>
        <begin position="174"/>
        <end position="193"/>
    </location>
</feature>
<name>A0A4Z0L858_9FLAO</name>
<dbReference type="EMBL" id="SRLH01000007">
    <property type="protein sequence ID" value="TGD57154.1"/>
    <property type="molecule type" value="Genomic_DNA"/>
</dbReference>
<keyword evidence="1" id="KW-0472">Membrane</keyword>
<feature type="transmembrane region" description="Helical" evidence="1">
    <location>
        <begin position="235"/>
        <end position="252"/>
    </location>
</feature>
<dbReference type="Pfam" id="PF01757">
    <property type="entry name" value="Acyl_transf_3"/>
    <property type="match status" value="1"/>
</dbReference>
<dbReference type="PANTHER" id="PTHR23028">
    <property type="entry name" value="ACETYLTRANSFERASE"/>
    <property type="match status" value="1"/>
</dbReference>
<proteinExistence type="predicted"/>
<feature type="transmembrane region" description="Helical" evidence="1">
    <location>
        <begin position="5"/>
        <end position="21"/>
    </location>
</feature>
<feature type="transmembrane region" description="Helical" evidence="1">
    <location>
        <begin position="264"/>
        <end position="287"/>
    </location>
</feature>
<feature type="domain" description="Acyltransferase 3" evidence="2">
    <location>
        <begin position="4"/>
        <end position="318"/>
    </location>
</feature>
<gene>
    <name evidence="3" type="ORF">E4635_13385</name>
</gene>
<dbReference type="GO" id="GO:0009103">
    <property type="term" value="P:lipopolysaccharide biosynthetic process"/>
    <property type="evidence" value="ECO:0007669"/>
    <property type="project" value="TreeGrafter"/>
</dbReference>
<evidence type="ECO:0000259" key="2">
    <source>
        <dbReference type="Pfam" id="PF01757"/>
    </source>
</evidence>